<keyword evidence="2" id="KW-0732">Signal</keyword>
<evidence type="ECO:0000313" key="5">
    <source>
        <dbReference type="EMBL" id="MFC3961237.1"/>
    </source>
</evidence>
<dbReference type="Proteomes" id="UP001595696">
    <property type="component" value="Unassembled WGS sequence"/>
</dbReference>
<feature type="signal peptide" evidence="2">
    <location>
        <begin position="1"/>
        <end position="21"/>
    </location>
</feature>
<protein>
    <submittedName>
        <fullName evidence="5">PQQ-dependent sugar dehydrogenase</fullName>
    </submittedName>
</protein>
<dbReference type="RefSeq" id="WP_378610993.1">
    <property type="nucleotide sequence ID" value="NZ_JBHSAX010000004.1"/>
</dbReference>
<dbReference type="SUPFAM" id="SSF63829">
    <property type="entry name" value="Calcium-dependent phosphotriesterase"/>
    <property type="match status" value="1"/>
</dbReference>
<name>A0ABV8DP88_9NOCA</name>
<evidence type="ECO:0000259" key="4">
    <source>
        <dbReference type="Pfam" id="PF08450"/>
    </source>
</evidence>
<feature type="compositionally biased region" description="Polar residues" evidence="1">
    <location>
        <begin position="47"/>
        <end position="59"/>
    </location>
</feature>
<dbReference type="Gene3D" id="2.120.10.30">
    <property type="entry name" value="TolB, C-terminal domain"/>
    <property type="match status" value="1"/>
</dbReference>
<evidence type="ECO:0000256" key="2">
    <source>
        <dbReference type="SAM" id="SignalP"/>
    </source>
</evidence>
<sequence length="367" mass="36791">MNVVAVGRVALGLVLASTVLAGCARFDDSASSPFTPEPTFGGAQIGPSETQPPSSTQRPTGPCIDPDPAVVATCLDPTAGLVAVGDGALVAERRTGRILKVVPEQPAVEIARIDVDGSGDGGLSDLALSPTYREDGLIYAYITTGSDNRVVRIAAGGPPKEILTGIPKGATGNHGALEFVTPERLLVLTGDAGNPGAAQAPGTLAGKLLGITNPRSGGGVQPETLLSGIGTAGDVCRDAVDGVWVTDRTATEDRLQRLGPDNTAITAWTWPDRPGVAGCATTADGVAVALGNARALALVTADPASRAVTTAPTLFAQDKYGRLNGATPGPDGAVWVGTVNKDGGQPGPNDDRVVRIPPPAGGGGGPD</sequence>
<evidence type="ECO:0000259" key="3">
    <source>
        <dbReference type="Pfam" id="PF07995"/>
    </source>
</evidence>
<feature type="region of interest" description="Disordered" evidence="1">
    <location>
        <begin position="31"/>
        <end position="65"/>
    </location>
</feature>
<dbReference type="InterPro" id="IPR013658">
    <property type="entry name" value="SGL"/>
</dbReference>
<feature type="region of interest" description="Disordered" evidence="1">
    <location>
        <begin position="340"/>
        <end position="367"/>
    </location>
</feature>
<reference evidence="6" key="1">
    <citation type="journal article" date="2019" name="Int. J. Syst. Evol. Microbiol.">
        <title>The Global Catalogue of Microorganisms (GCM) 10K type strain sequencing project: providing services to taxonomists for standard genome sequencing and annotation.</title>
        <authorList>
            <consortium name="The Broad Institute Genomics Platform"/>
            <consortium name="The Broad Institute Genome Sequencing Center for Infectious Disease"/>
            <person name="Wu L."/>
            <person name="Ma J."/>
        </authorList>
    </citation>
    <scope>NUCLEOTIDE SEQUENCE [LARGE SCALE GENOMIC DNA]</scope>
    <source>
        <strain evidence="6">CGMCC 4.7330</strain>
    </source>
</reference>
<comment type="caution">
    <text evidence="5">The sequence shown here is derived from an EMBL/GenBank/DDBJ whole genome shotgun (WGS) entry which is preliminary data.</text>
</comment>
<dbReference type="Pfam" id="PF07995">
    <property type="entry name" value="GSDH"/>
    <property type="match status" value="1"/>
</dbReference>
<organism evidence="5 6">
    <name type="scientific">Nocardia jiangsuensis</name>
    <dbReference type="NCBI Taxonomy" id="1691563"/>
    <lineage>
        <taxon>Bacteria</taxon>
        <taxon>Bacillati</taxon>
        <taxon>Actinomycetota</taxon>
        <taxon>Actinomycetes</taxon>
        <taxon>Mycobacteriales</taxon>
        <taxon>Nocardiaceae</taxon>
        <taxon>Nocardia</taxon>
    </lineage>
</organism>
<evidence type="ECO:0000256" key="1">
    <source>
        <dbReference type="SAM" id="MobiDB-lite"/>
    </source>
</evidence>
<feature type="domain" description="Glucose/Sorbosone dehydrogenase" evidence="3">
    <location>
        <begin position="80"/>
        <end position="213"/>
    </location>
</feature>
<dbReference type="InterPro" id="IPR012938">
    <property type="entry name" value="Glc/Sorbosone_DH"/>
</dbReference>
<proteinExistence type="predicted"/>
<keyword evidence="6" id="KW-1185">Reference proteome</keyword>
<feature type="chain" id="PRO_5046477387" evidence="2">
    <location>
        <begin position="22"/>
        <end position="367"/>
    </location>
</feature>
<gene>
    <name evidence="5" type="ORF">ACFO0B_04470</name>
</gene>
<evidence type="ECO:0000313" key="6">
    <source>
        <dbReference type="Proteomes" id="UP001595696"/>
    </source>
</evidence>
<dbReference type="Pfam" id="PF08450">
    <property type="entry name" value="SGL"/>
    <property type="match status" value="1"/>
</dbReference>
<dbReference type="InterPro" id="IPR011042">
    <property type="entry name" value="6-blade_b-propeller_TolB-like"/>
</dbReference>
<accession>A0ABV8DP88</accession>
<feature type="domain" description="SMP-30/Gluconolactonase/LRE-like region" evidence="4">
    <location>
        <begin position="251"/>
        <end position="347"/>
    </location>
</feature>
<dbReference type="EMBL" id="JBHSAX010000004">
    <property type="protein sequence ID" value="MFC3961237.1"/>
    <property type="molecule type" value="Genomic_DNA"/>
</dbReference>